<dbReference type="OrthoDB" id="786951at2759"/>
<sequence>MSGDDEDDYLSDKFLLGTVPAAAPPKTYAQLRKEADRKAKLKNEQNRTKSRRQREVEAREEGLSKSLFERAKEEEDAGVSSGNKALSMMMKMGFKPGQSLGKVDEPLVVSPVFEDKSDAQSGAPSTKLGHIVTPIPLNEWTGKKGIGLGKRARSPSTPAERVAKMAKMAKEAEEISHQDYRNRARRDYEEKRAEGRLGPAQRTCVTLDEAAGKPVESLYLLCNADSFPPSLLETLTMRGAVGLPHEYHGEPIQVRLRRQMRADALQPLENSERENESALAETFSPELIDEASQFLRLQAQDRLRLVLAYLRDNYGYCFWCGMQFEDEEGMENQCPGPDEESHD</sequence>
<organism evidence="3 4">
    <name type="scientific">Sphagnurus paluster</name>
    <dbReference type="NCBI Taxonomy" id="117069"/>
    <lineage>
        <taxon>Eukaryota</taxon>
        <taxon>Fungi</taxon>
        <taxon>Dikarya</taxon>
        <taxon>Basidiomycota</taxon>
        <taxon>Agaricomycotina</taxon>
        <taxon>Agaricomycetes</taxon>
        <taxon>Agaricomycetidae</taxon>
        <taxon>Agaricales</taxon>
        <taxon>Tricholomatineae</taxon>
        <taxon>Lyophyllaceae</taxon>
        <taxon>Sphagnurus</taxon>
    </lineage>
</organism>
<dbReference type="InterPro" id="IPR025239">
    <property type="entry name" value="DUF4187"/>
</dbReference>
<feature type="domain" description="G-patch" evidence="2">
    <location>
        <begin position="81"/>
        <end position="151"/>
    </location>
</feature>
<dbReference type="InterPro" id="IPR000467">
    <property type="entry name" value="G_patch_dom"/>
</dbReference>
<feature type="region of interest" description="Disordered" evidence="1">
    <location>
        <begin position="33"/>
        <end position="81"/>
    </location>
</feature>
<evidence type="ECO:0000313" key="4">
    <source>
        <dbReference type="Proteomes" id="UP000717328"/>
    </source>
</evidence>
<dbReference type="InterPro" id="IPR039249">
    <property type="entry name" value="GPATCH11"/>
</dbReference>
<gene>
    <name evidence="3" type="ORF">H0H81_005965</name>
</gene>
<evidence type="ECO:0000259" key="2">
    <source>
        <dbReference type="PROSITE" id="PS50174"/>
    </source>
</evidence>
<dbReference type="PANTHER" id="PTHR21032">
    <property type="entry name" value="G PATCH DOMAIN-CONTAINING PROTEIN 11"/>
    <property type="match status" value="1"/>
</dbReference>
<protein>
    <recommendedName>
        <fullName evidence="2">G-patch domain-containing protein</fullName>
    </recommendedName>
</protein>
<comment type="caution">
    <text evidence="3">The sequence shown here is derived from an EMBL/GenBank/DDBJ whole genome shotgun (WGS) entry which is preliminary data.</text>
</comment>
<proteinExistence type="predicted"/>
<dbReference type="SMART" id="SM01173">
    <property type="entry name" value="DUF4187"/>
    <property type="match status" value="1"/>
</dbReference>
<reference evidence="3" key="2">
    <citation type="submission" date="2021-10" db="EMBL/GenBank/DDBJ databases">
        <title>Phylogenomics reveals ancestral predisposition of the termite-cultivated fungus Termitomyces towards a domesticated lifestyle.</title>
        <authorList>
            <person name="Auxier B."/>
            <person name="Grum-Grzhimaylo A."/>
            <person name="Cardenas M.E."/>
            <person name="Lodge J.D."/>
            <person name="Laessoe T."/>
            <person name="Pedersen O."/>
            <person name="Smith M.E."/>
            <person name="Kuyper T.W."/>
            <person name="Franco-Molano E.A."/>
            <person name="Baroni T.J."/>
            <person name="Aanen D.K."/>
        </authorList>
    </citation>
    <scope>NUCLEOTIDE SEQUENCE</scope>
    <source>
        <strain evidence="3">D49</strain>
    </source>
</reference>
<reference evidence="3" key="1">
    <citation type="submission" date="2021-02" db="EMBL/GenBank/DDBJ databases">
        <authorList>
            <person name="Nieuwenhuis M."/>
            <person name="Van De Peppel L.J.J."/>
        </authorList>
    </citation>
    <scope>NUCLEOTIDE SEQUENCE</scope>
    <source>
        <strain evidence="3">D49</strain>
    </source>
</reference>
<evidence type="ECO:0000313" key="3">
    <source>
        <dbReference type="EMBL" id="KAG5637053.1"/>
    </source>
</evidence>
<keyword evidence="4" id="KW-1185">Reference proteome</keyword>
<feature type="compositionally biased region" description="Basic and acidic residues" evidence="1">
    <location>
        <begin position="33"/>
        <end position="73"/>
    </location>
</feature>
<dbReference type="PANTHER" id="PTHR21032:SF0">
    <property type="entry name" value="G PATCH DOMAIN-CONTAINING PROTEIN 11"/>
    <property type="match status" value="1"/>
</dbReference>
<dbReference type="Pfam" id="PF13821">
    <property type="entry name" value="DUF4187"/>
    <property type="match status" value="1"/>
</dbReference>
<dbReference type="EMBL" id="JABCKI010005865">
    <property type="protein sequence ID" value="KAG5637053.1"/>
    <property type="molecule type" value="Genomic_DNA"/>
</dbReference>
<dbReference type="AlphaFoldDB" id="A0A9P7FVH9"/>
<dbReference type="GO" id="GO:0000776">
    <property type="term" value="C:kinetochore"/>
    <property type="evidence" value="ECO:0007669"/>
    <property type="project" value="TreeGrafter"/>
</dbReference>
<accession>A0A9P7FVH9</accession>
<dbReference type="Proteomes" id="UP000717328">
    <property type="component" value="Unassembled WGS sequence"/>
</dbReference>
<name>A0A9P7FVH9_9AGAR</name>
<dbReference type="PROSITE" id="PS50174">
    <property type="entry name" value="G_PATCH"/>
    <property type="match status" value="1"/>
</dbReference>
<dbReference type="GO" id="GO:0003676">
    <property type="term" value="F:nucleic acid binding"/>
    <property type="evidence" value="ECO:0007669"/>
    <property type="project" value="InterPro"/>
</dbReference>
<evidence type="ECO:0000256" key="1">
    <source>
        <dbReference type="SAM" id="MobiDB-lite"/>
    </source>
</evidence>
<dbReference type="Pfam" id="PF01585">
    <property type="entry name" value="G-patch"/>
    <property type="match status" value="1"/>
</dbReference>